<dbReference type="AlphaFoldDB" id="K0RDB4"/>
<organism evidence="1 2">
    <name type="scientific">Thalassiosira oceanica</name>
    <name type="common">Marine diatom</name>
    <dbReference type="NCBI Taxonomy" id="159749"/>
    <lineage>
        <taxon>Eukaryota</taxon>
        <taxon>Sar</taxon>
        <taxon>Stramenopiles</taxon>
        <taxon>Ochrophyta</taxon>
        <taxon>Bacillariophyta</taxon>
        <taxon>Coscinodiscophyceae</taxon>
        <taxon>Thalassiosirophycidae</taxon>
        <taxon>Thalassiosirales</taxon>
        <taxon>Thalassiosiraceae</taxon>
        <taxon>Thalassiosira</taxon>
    </lineage>
</organism>
<dbReference type="EMBL" id="AGNL01044093">
    <property type="protein sequence ID" value="EJK50239.1"/>
    <property type="molecule type" value="Genomic_DNA"/>
</dbReference>
<evidence type="ECO:0000313" key="2">
    <source>
        <dbReference type="Proteomes" id="UP000266841"/>
    </source>
</evidence>
<proteinExistence type="predicted"/>
<evidence type="ECO:0000313" key="1">
    <source>
        <dbReference type="EMBL" id="EJK50239.1"/>
    </source>
</evidence>
<accession>K0RDB4</accession>
<protein>
    <submittedName>
        <fullName evidence="1">Uncharacterized protein</fullName>
    </submittedName>
</protein>
<reference evidence="1 2" key="1">
    <citation type="journal article" date="2012" name="Genome Biol.">
        <title>Genome and low-iron response of an oceanic diatom adapted to chronic iron limitation.</title>
        <authorList>
            <person name="Lommer M."/>
            <person name="Specht M."/>
            <person name="Roy A.S."/>
            <person name="Kraemer L."/>
            <person name="Andreson R."/>
            <person name="Gutowska M.A."/>
            <person name="Wolf J."/>
            <person name="Bergner S.V."/>
            <person name="Schilhabel M.B."/>
            <person name="Klostermeier U.C."/>
            <person name="Beiko R.G."/>
            <person name="Rosenstiel P."/>
            <person name="Hippler M."/>
            <person name="Laroche J."/>
        </authorList>
    </citation>
    <scope>NUCLEOTIDE SEQUENCE [LARGE SCALE GENOMIC DNA]</scope>
    <source>
        <strain evidence="1 2">CCMP1005</strain>
    </source>
</reference>
<comment type="caution">
    <text evidence="1">The sequence shown here is derived from an EMBL/GenBank/DDBJ whole genome shotgun (WGS) entry which is preliminary data.</text>
</comment>
<keyword evidence="2" id="KW-1185">Reference proteome</keyword>
<name>K0RDB4_THAOC</name>
<sequence>MKQAGQITYSVDPTMLEDTVTWLTCTLPRNVVHTEAYSKLKGEWKNYTGQTNHNGDKARDIAAAAAVTNSNKNFRRRDSTVFV</sequence>
<gene>
    <name evidence="1" type="ORF">THAOC_30816</name>
</gene>
<dbReference type="Proteomes" id="UP000266841">
    <property type="component" value="Unassembled WGS sequence"/>
</dbReference>